<proteinExistence type="predicted"/>
<dbReference type="PRINTS" id="PR00344">
    <property type="entry name" value="BCTRLSENSOR"/>
</dbReference>
<dbReference type="FunFam" id="3.30.565.10:FF:000006">
    <property type="entry name" value="Sensor histidine kinase WalK"/>
    <property type="match status" value="1"/>
</dbReference>
<name>A0AAU7U4M6_9DEIO</name>
<keyword evidence="4" id="KW-0808">Transferase</keyword>
<dbReference type="InterPro" id="IPR000014">
    <property type="entry name" value="PAS"/>
</dbReference>
<dbReference type="InterPro" id="IPR050351">
    <property type="entry name" value="BphY/WalK/GraS-like"/>
</dbReference>
<keyword evidence="6" id="KW-0472">Membrane</keyword>
<dbReference type="GO" id="GO:0005524">
    <property type="term" value="F:ATP binding"/>
    <property type="evidence" value="ECO:0007669"/>
    <property type="project" value="UniProtKB-KW"/>
</dbReference>
<protein>
    <recommendedName>
        <fullName evidence="2">histidine kinase</fullName>
        <ecNumber evidence="2">2.7.13.3</ecNumber>
    </recommendedName>
</protein>
<dbReference type="InterPro" id="IPR001610">
    <property type="entry name" value="PAC"/>
</dbReference>
<dbReference type="PROSITE" id="PS50113">
    <property type="entry name" value="PAC"/>
    <property type="match status" value="1"/>
</dbReference>
<dbReference type="GO" id="GO:0000156">
    <property type="term" value="F:phosphorelay response regulator activity"/>
    <property type="evidence" value="ECO:0007669"/>
    <property type="project" value="TreeGrafter"/>
</dbReference>
<dbReference type="Pfam" id="PF08448">
    <property type="entry name" value="PAS_4"/>
    <property type="match status" value="1"/>
</dbReference>
<dbReference type="Gene3D" id="3.30.565.10">
    <property type="entry name" value="Histidine kinase-like ATPase, C-terminal domain"/>
    <property type="match status" value="1"/>
</dbReference>
<dbReference type="InterPro" id="IPR036890">
    <property type="entry name" value="HATPase_C_sf"/>
</dbReference>
<accession>A0AAU7U4M6</accession>
<dbReference type="InterPro" id="IPR013656">
    <property type="entry name" value="PAS_4"/>
</dbReference>
<dbReference type="InterPro" id="IPR029016">
    <property type="entry name" value="GAF-like_dom_sf"/>
</dbReference>
<dbReference type="Gene3D" id="1.10.287.130">
    <property type="match status" value="1"/>
</dbReference>
<dbReference type="NCBIfam" id="TIGR00229">
    <property type="entry name" value="sensory_box"/>
    <property type="match status" value="1"/>
</dbReference>
<dbReference type="InterPro" id="IPR005467">
    <property type="entry name" value="His_kinase_dom"/>
</dbReference>
<dbReference type="GO" id="GO:0016020">
    <property type="term" value="C:membrane"/>
    <property type="evidence" value="ECO:0007669"/>
    <property type="project" value="UniProtKB-SubCell"/>
</dbReference>
<dbReference type="GO" id="GO:0030295">
    <property type="term" value="F:protein kinase activator activity"/>
    <property type="evidence" value="ECO:0007669"/>
    <property type="project" value="TreeGrafter"/>
</dbReference>
<dbReference type="CDD" id="cd00130">
    <property type="entry name" value="PAS"/>
    <property type="match status" value="1"/>
</dbReference>
<dbReference type="SUPFAM" id="SSF55781">
    <property type="entry name" value="GAF domain-like"/>
    <property type="match status" value="2"/>
</dbReference>
<sequence>MTVEVEELRQQLNHYREIIDASPNCIKVLDLDGRLLDMNEGGRSVMEVQDFERCRFLPWQDFWTGKARLQVEHALERARAGLSTTFEGPAATMGGTVKWWEVSVSPVVDTQGQVRQLIAISRDMTARRATQHALEQLNATLEERVEQRTSELETERSALDAFVAFAERSASTTDVHDLAGQAVEVLRATLGEVSVAYYDLEGDLWKARVWSSDFAPEVMEVLARGIPTTAPSYAEALETREAVFVAGWDAKREHVASTEAYGAGAFYPCYVNQQPQGLLAMGIQRAGDWSDRERAVFRSVGRSLVLALERAETNRRTAEQNSELEARSNALVAFESLSYHLTVRSDAPTLIRRALEIVLALLPPGFAAYWQPVGNLWRLMAQVGTAGTPALQQLMEAGLPVGTTPSLDIPYQTRQPFFQDIYDKALDVSVAMVDHLETVATLPVMLNGQVAGILNVPLFEHRPWSAADKAVLLTTARSLGLALEGVQSVEQLERERSKLEVANEELEAFAYSVSHDLRTPLRHIKGFAQLAAKVLKQPAPNLAKVEEYLGVVNDGADRMDGLINSMLDLSRTGWTELRTERVNLTELVEQARLELEADTQARPIEWQVSGLPVVRGDRASLQQVLTNLLSNAVKFTRHTAHPTIEVRAEARPDEWIIRVQDNGAGFDPQYAGKLFGVFQRLHAQRDFPGTGVGLATVRRIVVRHGGRVFADGRPGQGATFGFTLPRERSG</sequence>
<dbReference type="Gene3D" id="3.30.450.20">
    <property type="entry name" value="PAS domain"/>
    <property type="match status" value="1"/>
</dbReference>
<geneLocation type="plasmid" evidence="9">
    <name>pDson04</name>
</geneLocation>
<dbReference type="Gene3D" id="3.30.450.40">
    <property type="match status" value="2"/>
</dbReference>
<gene>
    <name evidence="9" type="ORF">ABOD76_00105</name>
</gene>
<reference evidence="9" key="1">
    <citation type="submission" date="2024-06" db="EMBL/GenBank/DDBJ databases">
        <title>Draft Genome Sequence of Deinococcus sonorensis Type Strain KR-87, a Biofilm Producing Representative of the Genus Deinococcus.</title>
        <authorList>
            <person name="Boren L.S."/>
            <person name="Grosso R.A."/>
            <person name="Hugenberg-Cox A.N."/>
            <person name="Hill J.T.E."/>
            <person name="Albert C.M."/>
            <person name="Tuohy J.M."/>
        </authorList>
    </citation>
    <scope>NUCLEOTIDE SEQUENCE</scope>
    <source>
        <strain evidence="9">KR-87</strain>
        <plasmid evidence="9">pDson04</plasmid>
    </source>
</reference>
<keyword evidence="9" id="KW-0067">ATP-binding</keyword>
<dbReference type="InterPro" id="IPR000700">
    <property type="entry name" value="PAS-assoc_C"/>
</dbReference>
<dbReference type="SUPFAM" id="SSF55785">
    <property type="entry name" value="PYP-like sensor domain (PAS domain)"/>
    <property type="match status" value="1"/>
</dbReference>
<evidence type="ECO:0000256" key="6">
    <source>
        <dbReference type="ARBA" id="ARBA00023136"/>
    </source>
</evidence>
<dbReference type="PANTHER" id="PTHR42878:SF15">
    <property type="entry name" value="BACTERIOPHYTOCHROME"/>
    <property type="match status" value="1"/>
</dbReference>
<dbReference type="SMART" id="SM00387">
    <property type="entry name" value="HATPase_c"/>
    <property type="match status" value="1"/>
</dbReference>
<dbReference type="PROSITE" id="PS50109">
    <property type="entry name" value="HIS_KIN"/>
    <property type="match status" value="1"/>
</dbReference>
<feature type="domain" description="Histidine kinase" evidence="7">
    <location>
        <begin position="512"/>
        <end position="728"/>
    </location>
</feature>
<dbReference type="CDD" id="cd00082">
    <property type="entry name" value="HisKA"/>
    <property type="match status" value="1"/>
</dbReference>
<dbReference type="InterPro" id="IPR004358">
    <property type="entry name" value="Sig_transdc_His_kin-like_C"/>
</dbReference>
<comment type="catalytic activity">
    <reaction evidence="1">
        <text>ATP + protein L-histidine = ADP + protein N-phospho-L-histidine.</text>
        <dbReference type="EC" id="2.7.13.3"/>
    </reaction>
</comment>
<keyword evidence="5" id="KW-0418">Kinase</keyword>
<dbReference type="RefSeq" id="WP_350240876.1">
    <property type="nucleotide sequence ID" value="NZ_CP158296.1"/>
</dbReference>
<organism evidence="9">
    <name type="scientific">Deinococcus sonorensis KR-87</name>
    <dbReference type="NCBI Taxonomy" id="694439"/>
    <lineage>
        <taxon>Bacteria</taxon>
        <taxon>Thermotogati</taxon>
        <taxon>Deinococcota</taxon>
        <taxon>Deinococci</taxon>
        <taxon>Deinococcales</taxon>
        <taxon>Deinococcaceae</taxon>
        <taxon>Deinococcus</taxon>
    </lineage>
</organism>
<keyword evidence="9" id="KW-0614">Plasmid</keyword>
<feature type="domain" description="PAC" evidence="8">
    <location>
        <begin position="84"/>
        <end position="136"/>
    </location>
</feature>
<dbReference type="SMART" id="SM00388">
    <property type="entry name" value="HisKA"/>
    <property type="match status" value="1"/>
</dbReference>
<dbReference type="GO" id="GO:0000155">
    <property type="term" value="F:phosphorelay sensor kinase activity"/>
    <property type="evidence" value="ECO:0007669"/>
    <property type="project" value="InterPro"/>
</dbReference>
<evidence type="ECO:0000259" key="8">
    <source>
        <dbReference type="PROSITE" id="PS50113"/>
    </source>
</evidence>
<dbReference type="PANTHER" id="PTHR42878">
    <property type="entry name" value="TWO-COMPONENT HISTIDINE KINASE"/>
    <property type="match status" value="1"/>
</dbReference>
<dbReference type="SUPFAM" id="SSF47384">
    <property type="entry name" value="Homodimeric domain of signal transducing histidine kinase"/>
    <property type="match status" value="1"/>
</dbReference>
<evidence type="ECO:0000256" key="5">
    <source>
        <dbReference type="ARBA" id="ARBA00022777"/>
    </source>
</evidence>
<dbReference type="Pfam" id="PF00512">
    <property type="entry name" value="HisKA"/>
    <property type="match status" value="1"/>
</dbReference>
<dbReference type="InterPro" id="IPR003594">
    <property type="entry name" value="HATPase_dom"/>
</dbReference>
<dbReference type="SUPFAM" id="SSF55874">
    <property type="entry name" value="ATPase domain of HSP90 chaperone/DNA topoisomerase II/histidine kinase"/>
    <property type="match status" value="1"/>
</dbReference>
<evidence type="ECO:0000256" key="2">
    <source>
        <dbReference type="ARBA" id="ARBA00012438"/>
    </source>
</evidence>
<evidence type="ECO:0000256" key="4">
    <source>
        <dbReference type="ARBA" id="ARBA00022679"/>
    </source>
</evidence>
<keyword evidence="9" id="KW-0547">Nucleotide-binding</keyword>
<evidence type="ECO:0000256" key="3">
    <source>
        <dbReference type="ARBA" id="ARBA00022553"/>
    </source>
</evidence>
<keyword evidence="3" id="KW-0597">Phosphoprotein</keyword>
<dbReference type="AlphaFoldDB" id="A0AAU7U4M6"/>
<dbReference type="InterPro" id="IPR035965">
    <property type="entry name" value="PAS-like_dom_sf"/>
</dbReference>
<evidence type="ECO:0000259" key="7">
    <source>
        <dbReference type="PROSITE" id="PS50109"/>
    </source>
</evidence>
<dbReference type="InterPro" id="IPR003661">
    <property type="entry name" value="HisK_dim/P_dom"/>
</dbReference>
<evidence type="ECO:0000256" key="1">
    <source>
        <dbReference type="ARBA" id="ARBA00000085"/>
    </source>
</evidence>
<dbReference type="Pfam" id="PF02518">
    <property type="entry name" value="HATPase_c"/>
    <property type="match status" value="1"/>
</dbReference>
<dbReference type="SMART" id="SM00086">
    <property type="entry name" value="PAC"/>
    <property type="match status" value="1"/>
</dbReference>
<dbReference type="InterPro" id="IPR036097">
    <property type="entry name" value="HisK_dim/P_sf"/>
</dbReference>
<dbReference type="KEGG" id="dsc:ABOD76_00105"/>
<dbReference type="EMBL" id="CP158296">
    <property type="protein sequence ID" value="XBV83411.1"/>
    <property type="molecule type" value="Genomic_DNA"/>
</dbReference>
<dbReference type="GO" id="GO:0007234">
    <property type="term" value="P:osmosensory signaling via phosphorelay pathway"/>
    <property type="evidence" value="ECO:0007669"/>
    <property type="project" value="TreeGrafter"/>
</dbReference>
<dbReference type="EC" id="2.7.13.3" evidence="2"/>
<evidence type="ECO:0000313" key="9">
    <source>
        <dbReference type="EMBL" id="XBV83411.1"/>
    </source>
</evidence>